<evidence type="ECO:0000256" key="1">
    <source>
        <dbReference type="ARBA" id="ARBA00009254"/>
    </source>
</evidence>
<keyword evidence="2 5" id="KW-0689">Ribosomal protein</keyword>
<reference evidence="6 7" key="1">
    <citation type="journal article" date="2016" name="Nat. Commun.">
        <title>Thousands of microbial genomes shed light on interconnected biogeochemical processes in an aquifer system.</title>
        <authorList>
            <person name="Anantharaman K."/>
            <person name="Brown C.T."/>
            <person name="Hug L.A."/>
            <person name="Sharon I."/>
            <person name="Castelle C.J."/>
            <person name="Probst A.J."/>
            <person name="Thomas B.C."/>
            <person name="Singh A."/>
            <person name="Wilkins M.J."/>
            <person name="Karaoz U."/>
            <person name="Brodie E.L."/>
            <person name="Williams K.H."/>
            <person name="Hubbard S.S."/>
            <person name="Banfield J.F."/>
        </authorList>
    </citation>
    <scope>NUCLEOTIDE SEQUENCE [LARGE SCALE GENOMIC DNA]</scope>
</reference>
<sequence>MAKKTSLKNHSVEDLNRLVKDKREELRALRFSVAGSKNRNVKLSRTLRKDVARALTAVNAQKNA</sequence>
<dbReference type="GO" id="GO:0006412">
    <property type="term" value="P:translation"/>
    <property type="evidence" value="ECO:0007669"/>
    <property type="project" value="UniProtKB-UniRule"/>
</dbReference>
<gene>
    <name evidence="5" type="primary">rpmC</name>
    <name evidence="6" type="ORF">A2419_00085</name>
</gene>
<dbReference type="GO" id="GO:0005840">
    <property type="term" value="C:ribosome"/>
    <property type="evidence" value="ECO:0007669"/>
    <property type="project" value="UniProtKB-KW"/>
</dbReference>
<dbReference type="SUPFAM" id="SSF46561">
    <property type="entry name" value="Ribosomal protein L29 (L29p)"/>
    <property type="match status" value="1"/>
</dbReference>
<dbReference type="Pfam" id="PF00831">
    <property type="entry name" value="Ribosomal_L29"/>
    <property type="match status" value="1"/>
</dbReference>
<evidence type="ECO:0000256" key="2">
    <source>
        <dbReference type="ARBA" id="ARBA00022980"/>
    </source>
</evidence>
<name>A0A1F4Y341_9BACT</name>
<evidence type="ECO:0000256" key="3">
    <source>
        <dbReference type="ARBA" id="ARBA00023274"/>
    </source>
</evidence>
<dbReference type="GO" id="GO:0003735">
    <property type="term" value="F:structural constituent of ribosome"/>
    <property type="evidence" value="ECO:0007669"/>
    <property type="project" value="InterPro"/>
</dbReference>
<evidence type="ECO:0000313" key="7">
    <source>
        <dbReference type="Proteomes" id="UP000176568"/>
    </source>
</evidence>
<dbReference type="EMBL" id="MEXB01000011">
    <property type="protein sequence ID" value="OGC88196.1"/>
    <property type="molecule type" value="Genomic_DNA"/>
</dbReference>
<dbReference type="InterPro" id="IPR001854">
    <property type="entry name" value="Ribosomal_uL29"/>
</dbReference>
<comment type="similarity">
    <text evidence="1 5">Belongs to the universal ribosomal protein uL29 family.</text>
</comment>
<keyword evidence="3 5" id="KW-0687">Ribonucleoprotein</keyword>
<dbReference type="InterPro" id="IPR036049">
    <property type="entry name" value="Ribosomal_uL29_sf"/>
</dbReference>
<comment type="caution">
    <text evidence="6">The sequence shown here is derived from an EMBL/GenBank/DDBJ whole genome shotgun (WGS) entry which is preliminary data.</text>
</comment>
<dbReference type="AlphaFoldDB" id="A0A1F4Y341"/>
<dbReference type="Proteomes" id="UP000176568">
    <property type="component" value="Unassembled WGS sequence"/>
</dbReference>
<dbReference type="NCBIfam" id="TIGR00012">
    <property type="entry name" value="L29"/>
    <property type="match status" value="1"/>
</dbReference>
<protein>
    <recommendedName>
        <fullName evidence="4 5">Large ribosomal subunit protein uL29</fullName>
    </recommendedName>
</protein>
<accession>A0A1F4Y341</accession>
<dbReference type="STRING" id="1797247.A2419_00085"/>
<organism evidence="6 7">
    <name type="scientific">Candidatus Adlerbacteria bacterium RIFOXYC1_FULL_48_26</name>
    <dbReference type="NCBI Taxonomy" id="1797247"/>
    <lineage>
        <taxon>Bacteria</taxon>
        <taxon>Candidatus Adleribacteriota</taxon>
    </lineage>
</organism>
<proteinExistence type="inferred from homology"/>
<evidence type="ECO:0000256" key="5">
    <source>
        <dbReference type="HAMAP-Rule" id="MF_00374"/>
    </source>
</evidence>
<dbReference type="GO" id="GO:1990904">
    <property type="term" value="C:ribonucleoprotein complex"/>
    <property type="evidence" value="ECO:0007669"/>
    <property type="project" value="UniProtKB-KW"/>
</dbReference>
<dbReference type="HAMAP" id="MF_00374">
    <property type="entry name" value="Ribosomal_uL29"/>
    <property type="match status" value="1"/>
</dbReference>
<evidence type="ECO:0000313" key="6">
    <source>
        <dbReference type="EMBL" id="OGC88196.1"/>
    </source>
</evidence>
<evidence type="ECO:0000256" key="4">
    <source>
        <dbReference type="ARBA" id="ARBA00035204"/>
    </source>
</evidence>
<dbReference type="Gene3D" id="1.10.287.310">
    <property type="match status" value="1"/>
</dbReference>